<name>A0A842HVY6_9SPHN</name>
<accession>A0A842HVY6</accession>
<proteinExistence type="predicted"/>
<evidence type="ECO:0000313" key="2">
    <source>
        <dbReference type="EMBL" id="MBC2776429.1"/>
    </source>
</evidence>
<evidence type="ECO:0000313" key="3">
    <source>
        <dbReference type="Proteomes" id="UP000564378"/>
    </source>
</evidence>
<feature type="transmembrane region" description="Helical" evidence="1">
    <location>
        <begin position="20"/>
        <end position="36"/>
    </location>
</feature>
<dbReference type="RefSeq" id="WP_185799712.1">
    <property type="nucleotide sequence ID" value="NZ_JACJVJ010000001.1"/>
</dbReference>
<evidence type="ECO:0000256" key="1">
    <source>
        <dbReference type="SAM" id="Phobius"/>
    </source>
</evidence>
<gene>
    <name evidence="2" type="ORF">H6P80_02225</name>
</gene>
<dbReference type="AlphaFoldDB" id="A0A842HVY6"/>
<feature type="transmembrane region" description="Helical" evidence="1">
    <location>
        <begin position="48"/>
        <end position="68"/>
    </location>
</feature>
<keyword evidence="1" id="KW-0472">Membrane</keyword>
<reference evidence="2 3" key="1">
    <citation type="submission" date="2020-08" db="EMBL/GenBank/DDBJ databases">
        <title>Draft genome sequence of Parasphingopyxis sp. GrpM-11.</title>
        <authorList>
            <person name="Oh J."/>
            <person name="Roh D.-H."/>
        </authorList>
    </citation>
    <scope>NUCLEOTIDE SEQUENCE [LARGE SCALE GENOMIC DNA]</scope>
    <source>
        <strain evidence="2 3">GrpM-11</strain>
    </source>
</reference>
<organism evidence="2 3">
    <name type="scientific">Parasphingopyxis marina</name>
    <dbReference type="NCBI Taxonomy" id="2761622"/>
    <lineage>
        <taxon>Bacteria</taxon>
        <taxon>Pseudomonadati</taxon>
        <taxon>Pseudomonadota</taxon>
        <taxon>Alphaproteobacteria</taxon>
        <taxon>Sphingomonadales</taxon>
        <taxon>Sphingomonadaceae</taxon>
        <taxon>Parasphingopyxis</taxon>
    </lineage>
</organism>
<dbReference type="Proteomes" id="UP000564378">
    <property type="component" value="Unassembled WGS sequence"/>
</dbReference>
<keyword evidence="1" id="KW-1133">Transmembrane helix</keyword>
<sequence>MSPEDRERLAKSRWQMLQLLRFTGIVLMILGMWIWAGDILRIGGWPLVGLPLFALGAFEAILLPTILARRWKSPPSK</sequence>
<keyword evidence="1" id="KW-0812">Transmembrane</keyword>
<dbReference type="EMBL" id="JACJVJ010000001">
    <property type="protein sequence ID" value="MBC2776429.1"/>
    <property type="molecule type" value="Genomic_DNA"/>
</dbReference>
<comment type="caution">
    <text evidence="2">The sequence shown here is derived from an EMBL/GenBank/DDBJ whole genome shotgun (WGS) entry which is preliminary data.</text>
</comment>
<keyword evidence="3" id="KW-1185">Reference proteome</keyword>
<protein>
    <submittedName>
        <fullName evidence="2">Uncharacterized protein</fullName>
    </submittedName>
</protein>